<keyword evidence="1" id="KW-0812">Transmembrane</keyword>
<gene>
    <name evidence="2" type="ORF">Q31a_00180</name>
</gene>
<dbReference type="NCBIfam" id="TIGR02532">
    <property type="entry name" value="IV_pilin_GFxxxE"/>
    <property type="match status" value="1"/>
</dbReference>
<protein>
    <recommendedName>
        <fullName evidence="4">Prepilin-type N-terminal cleavage/methylation domain-containing protein</fullName>
    </recommendedName>
</protein>
<sequence>MVAGHTRSGLTLIELVTTTVILAISAAMVVPRWSRSVERAELSAMRSEIESTINALRRSAVRSSQTIHLSIPAGGQTISLTPPQPQLAGGPTGLIDFSSQYPNISISAIDLDGNPDCDINLQGDLVSTSSSARLSAGLLTLDGYSRSTTIDLLAAQGTTSTPTPEGQSAAEEGEEEGVVEEVVEEVGEVVEEAVGGVTGGATSTVDRLNEIIKGLISW</sequence>
<dbReference type="AlphaFoldDB" id="A0A518FZF2"/>
<evidence type="ECO:0008006" key="4">
    <source>
        <dbReference type="Google" id="ProtNLM"/>
    </source>
</evidence>
<feature type="transmembrane region" description="Helical" evidence="1">
    <location>
        <begin position="12"/>
        <end position="30"/>
    </location>
</feature>
<dbReference type="InterPro" id="IPR012902">
    <property type="entry name" value="N_methyl_site"/>
</dbReference>
<dbReference type="KEGG" id="ahel:Q31a_00180"/>
<keyword evidence="1" id="KW-0472">Membrane</keyword>
<dbReference type="RefSeq" id="WP_145072375.1">
    <property type="nucleotide sequence ID" value="NZ_CP036298.1"/>
</dbReference>
<dbReference type="SUPFAM" id="SSF54523">
    <property type="entry name" value="Pili subunits"/>
    <property type="match status" value="1"/>
</dbReference>
<evidence type="ECO:0000313" key="3">
    <source>
        <dbReference type="Proteomes" id="UP000318017"/>
    </source>
</evidence>
<keyword evidence="3" id="KW-1185">Reference proteome</keyword>
<dbReference type="Gene3D" id="3.30.700.10">
    <property type="entry name" value="Glycoprotein, Type 4 Pilin"/>
    <property type="match status" value="1"/>
</dbReference>
<dbReference type="InterPro" id="IPR045584">
    <property type="entry name" value="Pilin-like"/>
</dbReference>
<evidence type="ECO:0000313" key="2">
    <source>
        <dbReference type="EMBL" id="QDV21739.1"/>
    </source>
</evidence>
<reference evidence="2 3" key="1">
    <citation type="submission" date="2019-02" db="EMBL/GenBank/DDBJ databases">
        <title>Deep-cultivation of Planctomycetes and their phenomic and genomic characterization uncovers novel biology.</title>
        <authorList>
            <person name="Wiegand S."/>
            <person name="Jogler M."/>
            <person name="Boedeker C."/>
            <person name="Pinto D."/>
            <person name="Vollmers J."/>
            <person name="Rivas-Marin E."/>
            <person name="Kohn T."/>
            <person name="Peeters S.H."/>
            <person name="Heuer A."/>
            <person name="Rast P."/>
            <person name="Oberbeckmann S."/>
            <person name="Bunk B."/>
            <person name="Jeske O."/>
            <person name="Meyerdierks A."/>
            <person name="Storesund J.E."/>
            <person name="Kallscheuer N."/>
            <person name="Luecker S."/>
            <person name="Lage O.M."/>
            <person name="Pohl T."/>
            <person name="Merkel B.J."/>
            <person name="Hornburger P."/>
            <person name="Mueller R.-W."/>
            <person name="Bruemmer F."/>
            <person name="Labrenz M."/>
            <person name="Spormann A.M."/>
            <person name="Op den Camp H."/>
            <person name="Overmann J."/>
            <person name="Amann R."/>
            <person name="Jetten M.S.M."/>
            <person name="Mascher T."/>
            <person name="Medema M.H."/>
            <person name="Devos D.P."/>
            <person name="Kaster A.-K."/>
            <person name="Ovreas L."/>
            <person name="Rohde M."/>
            <person name="Galperin M.Y."/>
            <person name="Jogler C."/>
        </authorList>
    </citation>
    <scope>NUCLEOTIDE SEQUENCE [LARGE SCALE GENOMIC DNA]</scope>
    <source>
        <strain evidence="2 3">Q31a</strain>
    </source>
</reference>
<keyword evidence="1" id="KW-1133">Transmembrane helix</keyword>
<evidence type="ECO:0000256" key="1">
    <source>
        <dbReference type="SAM" id="Phobius"/>
    </source>
</evidence>
<dbReference type="Proteomes" id="UP000318017">
    <property type="component" value="Chromosome"/>
</dbReference>
<name>A0A518FZF2_9BACT</name>
<proteinExistence type="predicted"/>
<accession>A0A518FZF2</accession>
<dbReference type="PROSITE" id="PS00409">
    <property type="entry name" value="PROKAR_NTER_METHYL"/>
    <property type="match status" value="1"/>
</dbReference>
<dbReference type="EMBL" id="CP036298">
    <property type="protein sequence ID" value="QDV21739.1"/>
    <property type="molecule type" value="Genomic_DNA"/>
</dbReference>
<organism evidence="2 3">
    <name type="scientific">Aureliella helgolandensis</name>
    <dbReference type="NCBI Taxonomy" id="2527968"/>
    <lineage>
        <taxon>Bacteria</taxon>
        <taxon>Pseudomonadati</taxon>
        <taxon>Planctomycetota</taxon>
        <taxon>Planctomycetia</taxon>
        <taxon>Pirellulales</taxon>
        <taxon>Pirellulaceae</taxon>
        <taxon>Aureliella</taxon>
    </lineage>
</organism>